<dbReference type="Gene3D" id="1.10.510.10">
    <property type="entry name" value="Transferase(Phosphotransferase) domain 1"/>
    <property type="match status" value="1"/>
</dbReference>
<dbReference type="InterPro" id="IPR000719">
    <property type="entry name" value="Prot_kinase_dom"/>
</dbReference>
<dbReference type="InterPro" id="IPR011009">
    <property type="entry name" value="Kinase-like_dom_sf"/>
</dbReference>
<dbReference type="EMBL" id="JACHTF010000002">
    <property type="protein sequence ID" value="MBB1059386.1"/>
    <property type="molecule type" value="Genomic_DNA"/>
</dbReference>
<evidence type="ECO:0000256" key="3">
    <source>
        <dbReference type="PROSITE-ProRule" id="PRU00339"/>
    </source>
</evidence>
<comment type="caution">
    <text evidence="5">The sequence shown here is derived from an EMBL/GenBank/DDBJ whole genome shotgun (WGS) entry which is preliminary data.</text>
</comment>
<dbReference type="InterPro" id="IPR011990">
    <property type="entry name" value="TPR-like_helical_dom_sf"/>
</dbReference>
<dbReference type="PRINTS" id="PR00381">
    <property type="entry name" value="KINESINLIGHT"/>
</dbReference>
<name>A0A7W3Y514_9GAMM</name>
<protein>
    <submittedName>
        <fullName evidence="5">Serine/threonine protein kinase</fullName>
    </submittedName>
</protein>
<dbReference type="Pfam" id="PF13424">
    <property type="entry name" value="TPR_12"/>
    <property type="match status" value="3"/>
</dbReference>
<dbReference type="PROSITE" id="PS50005">
    <property type="entry name" value="TPR"/>
    <property type="match status" value="1"/>
</dbReference>
<dbReference type="PROSITE" id="PS00108">
    <property type="entry name" value="PROTEIN_KINASE_ST"/>
    <property type="match status" value="1"/>
</dbReference>
<keyword evidence="5" id="KW-0808">Transferase</keyword>
<dbReference type="PANTHER" id="PTHR45641:SF19">
    <property type="entry name" value="NEPHROCYSTIN-3"/>
    <property type="match status" value="1"/>
</dbReference>
<evidence type="ECO:0000313" key="6">
    <source>
        <dbReference type="Proteomes" id="UP000523196"/>
    </source>
</evidence>
<keyword evidence="1" id="KW-0677">Repeat</keyword>
<evidence type="ECO:0000313" key="5">
    <source>
        <dbReference type="EMBL" id="MBB1059386.1"/>
    </source>
</evidence>
<dbReference type="AlphaFoldDB" id="A0A7W3Y514"/>
<dbReference type="Proteomes" id="UP000523196">
    <property type="component" value="Unassembled WGS sequence"/>
</dbReference>
<gene>
    <name evidence="5" type="ORF">H4F98_02230</name>
</gene>
<organism evidence="5 6">
    <name type="scientific">Marilutibacter spongiae</name>
    <dbReference type="NCBI Taxonomy" id="2025720"/>
    <lineage>
        <taxon>Bacteria</taxon>
        <taxon>Pseudomonadati</taxon>
        <taxon>Pseudomonadota</taxon>
        <taxon>Gammaproteobacteria</taxon>
        <taxon>Lysobacterales</taxon>
        <taxon>Lysobacteraceae</taxon>
        <taxon>Marilutibacter</taxon>
    </lineage>
</organism>
<dbReference type="Pfam" id="PF13374">
    <property type="entry name" value="TPR_10"/>
    <property type="match status" value="2"/>
</dbReference>
<keyword evidence="5" id="KW-0418">Kinase</keyword>
<keyword evidence="5" id="KW-0723">Serine/threonine-protein kinase</keyword>
<dbReference type="PANTHER" id="PTHR45641">
    <property type="entry name" value="TETRATRICOPEPTIDE REPEAT PROTEIN (AFU_ORTHOLOGUE AFUA_6G03870)"/>
    <property type="match status" value="1"/>
</dbReference>
<feature type="repeat" description="TPR" evidence="3">
    <location>
        <begin position="754"/>
        <end position="787"/>
    </location>
</feature>
<dbReference type="RefSeq" id="WP_182685033.1">
    <property type="nucleotide sequence ID" value="NZ_JACHTF010000002.1"/>
</dbReference>
<feature type="domain" description="Protein kinase" evidence="4">
    <location>
        <begin position="102"/>
        <end position="385"/>
    </location>
</feature>
<accession>A0A7W3Y514</accession>
<evidence type="ECO:0000256" key="1">
    <source>
        <dbReference type="ARBA" id="ARBA00022737"/>
    </source>
</evidence>
<keyword evidence="2 3" id="KW-0802">TPR repeat</keyword>
<dbReference type="SUPFAM" id="SSF56112">
    <property type="entry name" value="Protein kinase-like (PK-like)"/>
    <property type="match status" value="1"/>
</dbReference>
<dbReference type="SUPFAM" id="SSF48452">
    <property type="entry name" value="TPR-like"/>
    <property type="match status" value="3"/>
</dbReference>
<dbReference type="SMART" id="SM00220">
    <property type="entry name" value="S_TKc"/>
    <property type="match status" value="1"/>
</dbReference>
<evidence type="ECO:0000259" key="4">
    <source>
        <dbReference type="PROSITE" id="PS50011"/>
    </source>
</evidence>
<dbReference type="PROSITE" id="PS50011">
    <property type="entry name" value="PROTEIN_KINASE_DOM"/>
    <property type="match status" value="1"/>
</dbReference>
<evidence type="ECO:0000256" key="2">
    <source>
        <dbReference type="ARBA" id="ARBA00022803"/>
    </source>
</evidence>
<dbReference type="CDD" id="cd14014">
    <property type="entry name" value="STKc_PknB_like"/>
    <property type="match status" value="1"/>
</dbReference>
<proteinExistence type="predicted"/>
<sequence length="933" mass="102201">MAGPDPRARIDALFEQALELPASARPAFLDEVAAGEPALRKELDLLLALATSESPLLDDGAPWRHVFHAGPASAAGRNASLGDEDAVHEEEADASGREIGAWRLLRRLGVGGMGTVYLAERSGDGFRQLGALKRLRLDAGSDEFLRRFAQERQILASLNHPGIARLLDGGRDPEGGPFLVMEYVEGEALDRHCDGARLDVERRLALFANVCDAVAHAHRHLIVHRDIKPSNIVVTADGEVKLLDFGIAKVLGAGDAPGAPRTRTMARLFTPEYAAPEQVTGQSATTTTDVYQLGLLLYELLCGRRAQAPRLDSALALERSICHDTPLRPSQALGDDAGIADARRGTPAALRRQLRGDLDTIVLKALRKSPDRRYESVDALVRDLARWRQRKPIHARPERILYRSGKFIRRHPVGVAASASLVAMLVAYAVTVTHQASVIARERDRAQSEATKARQVQALVLQLFEGADPERSGGAQMSARELLDRGWAGIESELGAQPDVRAELLDTVGEAYRQLGLYERAGPLFDDGLAATRPLADAHPLLLARALRSRGRLLSDEGHYEQADAALHDALARYRAAEGETGAEVATTLSDLGQARFRASDLTAAERHHRDALAMRRRLFGEEHVDVASSLDHLGTVLRHQGDYAGAEPLLSQALALRRRLLPAPHPHLARSLSNLAVTRVNLGEYDSAEALYREARLSMARARGERHPSVAMVMNNLAMLMQAQRRFEEAEGLLRESLAIRREALGERHPEVAMNLNDLGLALAESGDPDAAATYYRQALAAYPDDHPWRAATVFNLGMLEEKRDRFAAAEVLYREALAAQRADYGEDHERVGIDLNRIGIVLHRQGRLDEAEARMRQALAIFRKRLPEGQPRLALVLVPLGELLLDQGKASEALPLLEEAWQVRQAAFGDTDARTVEAAAALRRARALIRG</sequence>
<dbReference type="Gene3D" id="1.25.40.10">
    <property type="entry name" value="Tetratricopeptide repeat domain"/>
    <property type="match status" value="3"/>
</dbReference>
<reference evidence="5 6" key="1">
    <citation type="submission" date="2020-08" db="EMBL/GenBank/DDBJ databases">
        <authorList>
            <person name="Xu S."/>
            <person name="Li A."/>
        </authorList>
    </citation>
    <scope>NUCLEOTIDE SEQUENCE [LARGE SCALE GENOMIC DNA]</scope>
    <source>
        <strain evidence="5 6">119BY6-57</strain>
    </source>
</reference>
<dbReference type="InterPro" id="IPR019734">
    <property type="entry name" value="TPR_rpt"/>
</dbReference>
<dbReference type="GO" id="GO:0004674">
    <property type="term" value="F:protein serine/threonine kinase activity"/>
    <property type="evidence" value="ECO:0007669"/>
    <property type="project" value="UniProtKB-KW"/>
</dbReference>
<dbReference type="GO" id="GO:0005524">
    <property type="term" value="F:ATP binding"/>
    <property type="evidence" value="ECO:0007669"/>
    <property type="project" value="InterPro"/>
</dbReference>
<dbReference type="Pfam" id="PF00069">
    <property type="entry name" value="Pkinase"/>
    <property type="match status" value="1"/>
</dbReference>
<dbReference type="InterPro" id="IPR008271">
    <property type="entry name" value="Ser/Thr_kinase_AS"/>
</dbReference>
<keyword evidence="6" id="KW-1185">Reference proteome</keyword>
<dbReference type="SMART" id="SM00028">
    <property type="entry name" value="TPR"/>
    <property type="match status" value="8"/>
</dbReference>
<dbReference type="Gene3D" id="3.30.200.20">
    <property type="entry name" value="Phosphorylase Kinase, domain 1"/>
    <property type="match status" value="1"/>
</dbReference>